<organism evidence="1">
    <name type="scientific">Thermorudis sp</name>
    <dbReference type="NCBI Taxonomy" id="1969470"/>
    <lineage>
        <taxon>Bacteria</taxon>
        <taxon>Pseudomonadati</taxon>
        <taxon>Thermomicrobiota</taxon>
        <taxon>Thermomicrobia</taxon>
        <taxon>Thermomicrobia incertae sedis</taxon>
        <taxon>Thermorudis</taxon>
    </lineage>
</organism>
<sequence length="495" mass="54081">MRECQCHASLSLFASRASPACRVPIVCASETRAKWITNRVRQSGLYWAAGLDATAGPARRPGLPSDPSRRLDRRITVRPHESAEQRVLQAVRFGDEQPTWIRPSYDGFGIANLPWSLLAALGGEPQGPPVSAEVWPQQLAAGVEAVLLLVIDGLGYRRLQETMAEGITPAIARLREQAAWFPLTSIFPSTTAAALTTLATGQPPARHGLVGFTCYLREFGMLSNLLFWTPLGKFPSYASQGLDPRAFLPVPTIAELATGQGIDCVAVAPEAFRETPLTRMHSAAARYLGYRTAGEFVALVHRALAEPGRRLVTAYWDTIDNLGHFSGPDHPATLTELRQLDRLLVEELLARLPRRDVLVVLTADHGMVALDPAREHRLNGLPLLERVMVPPGGERRAVYWYARSEEREALRQELLELAGEDGWLASGEALLSEGLLGPPPHHPEAAWRVGDLVLIARGGASFPYDPPGVTPRPSFGAHAGLEAEEQLVPCLVWRP</sequence>
<dbReference type="GO" id="GO:0016787">
    <property type="term" value="F:hydrolase activity"/>
    <property type="evidence" value="ECO:0007669"/>
    <property type="project" value="UniProtKB-ARBA"/>
</dbReference>
<gene>
    <name evidence="1" type="ORF">ENP13_08585</name>
</gene>
<dbReference type="SUPFAM" id="SSF53649">
    <property type="entry name" value="Alkaline phosphatase-like"/>
    <property type="match status" value="1"/>
</dbReference>
<dbReference type="EMBL" id="DSID01000648">
    <property type="protein sequence ID" value="HEX71282.1"/>
    <property type="molecule type" value="Genomic_DNA"/>
</dbReference>
<dbReference type="Gene3D" id="3.40.720.10">
    <property type="entry name" value="Alkaline Phosphatase, subunit A"/>
    <property type="match status" value="1"/>
</dbReference>
<proteinExistence type="predicted"/>
<evidence type="ECO:0000313" key="1">
    <source>
        <dbReference type="EMBL" id="HEX71282.1"/>
    </source>
</evidence>
<dbReference type="PANTHER" id="PTHR10151:SF120">
    <property type="entry name" value="BIS(5'-ADENOSYL)-TRIPHOSPHATASE"/>
    <property type="match status" value="1"/>
</dbReference>
<dbReference type="AlphaFoldDB" id="A0A7C3ASG5"/>
<dbReference type="InterPro" id="IPR017850">
    <property type="entry name" value="Alkaline_phosphatase_core_sf"/>
</dbReference>
<accession>A0A7C3ASG5</accession>
<dbReference type="PANTHER" id="PTHR10151">
    <property type="entry name" value="ECTONUCLEOTIDE PYROPHOSPHATASE/PHOSPHODIESTERASE"/>
    <property type="match status" value="1"/>
</dbReference>
<protein>
    <submittedName>
        <fullName evidence="1">Alkaline phosphatase family protein</fullName>
    </submittedName>
</protein>
<comment type="caution">
    <text evidence="1">The sequence shown here is derived from an EMBL/GenBank/DDBJ whole genome shotgun (WGS) entry which is preliminary data.</text>
</comment>
<name>A0A7C3ASG5_9BACT</name>
<dbReference type="Pfam" id="PF01663">
    <property type="entry name" value="Phosphodiest"/>
    <property type="match status" value="1"/>
</dbReference>
<dbReference type="InterPro" id="IPR002591">
    <property type="entry name" value="Phosphodiest/P_Trfase"/>
</dbReference>
<reference evidence="1" key="1">
    <citation type="journal article" date="2020" name="mSystems">
        <title>Genome- and Community-Level Interaction Insights into Carbon Utilization and Element Cycling Functions of Hydrothermarchaeota in Hydrothermal Sediment.</title>
        <authorList>
            <person name="Zhou Z."/>
            <person name="Liu Y."/>
            <person name="Xu W."/>
            <person name="Pan J."/>
            <person name="Luo Z.H."/>
            <person name="Li M."/>
        </authorList>
    </citation>
    <scope>NUCLEOTIDE SEQUENCE [LARGE SCALE GENOMIC DNA]</scope>
    <source>
        <strain evidence="1">SpSt-192</strain>
    </source>
</reference>